<gene>
    <name evidence="8" type="primary">LOC111818630</name>
</gene>
<dbReference type="PANTHER" id="PTHR46985:SF3">
    <property type="entry name" value="NACHT, LRR AND PYD DOMAINS-CONTAINING PROTEIN 1"/>
    <property type="match status" value="1"/>
</dbReference>
<feature type="region of interest" description="Disordered" evidence="5">
    <location>
        <begin position="1"/>
        <end position="50"/>
    </location>
</feature>
<evidence type="ECO:0000256" key="4">
    <source>
        <dbReference type="ARBA" id="ARBA00022859"/>
    </source>
</evidence>
<dbReference type="GeneID" id="111818630"/>
<dbReference type="AlphaFoldDB" id="A0A6P6F3J2"/>
<dbReference type="RefSeq" id="XP_023579182.1">
    <property type="nucleotide sequence ID" value="XM_023723414.1"/>
</dbReference>
<dbReference type="OrthoDB" id="428577at2759"/>
<evidence type="ECO:0000313" key="7">
    <source>
        <dbReference type="Proteomes" id="UP000515203"/>
    </source>
</evidence>
<reference evidence="8" key="1">
    <citation type="submission" date="2025-08" db="UniProtKB">
        <authorList>
            <consortium name="RefSeq"/>
        </authorList>
    </citation>
    <scope>IDENTIFICATION</scope>
</reference>
<feature type="compositionally biased region" description="Polar residues" evidence="5">
    <location>
        <begin position="36"/>
        <end position="47"/>
    </location>
</feature>
<evidence type="ECO:0000256" key="2">
    <source>
        <dbReference type="ARBA" id="ARBA00022490"/>
    </source>
</evidence>
<keyword evidence="2" id="KW-0963">Cytoplasm</keyword>
<accession>A0A6P6F3J2</accession>
<protein>
    <submittedName>
        <fullName evidence="8">NACHT, LRR and PYD domains-containing protein 1a-like</fullName>
    </submittedName>
</protein>
<proteinExistence type="predicted"/>
<organism evidence="7 8">
    <name type="scientific">Octodon degus</name>
    <name type="common">Degu</name>
    <name type="synonym">Sciurus degus</name>
    <dbReference type="NCBI Taxonomy" id="10160"/>
    <lineage>
        <taxon>Eukaryota</taxon>
        <taxon>Metazoa</taxon>
        <taxon>Chordata</taxon>
        <taxon>Craniata</taxon>
        <taxon>Vertebrata</taxon>
        <taxon>Euteleostomi</taxon>
        <taxon>Mammalia</taxon>
        <taxon>Eutheria</taxon>
        <taxon>Euarchontoglires</taxon>
        <taxon>Glires</taxon>
        <taxon>Rodentia</taxon>
        <taxon>Hystricomorpha</taxon>
        <taxon>Octodontidae</taxon>
        <taxon>Octodon</taxon>
    </lineage>
</organism>
<evidence type="ECO:0000259" key="6">
    <source>
        <dbReference type="PROSITE" id="PS51830"/>
    </source>
</evidence>
<name>A0A6P6F3J2_OCTDE</name>
<feature type="domain" description="FIIND" evidence="6">
    <location>
        <begin position="62"/>
        <end position="247"/>
    </location>
</feature>
<comment type="subcellular location">
    <subcellularLocation>
        <location evidence="1">Cytoplasm</location>
        <location evidence="1">Cytosol</location>
    </subcellularLocation>
</comment>
<keyword evidence="4" id="KW-0391">Immunity</keyword>
<dbReference type="PROSITE" id="PS51830">
    <property type="entry name" value="FIIND"/>
    <property type="match status" value="1"/>
</dbReference>
<evidence type="ECO:0000256" key="3">
    <source>
        <dbReference type="ARBA" id="ARBA00022588"/>
    </source>
</evidence>
<evidence type="ECO:0000256" key="5">
    <source>
        <dbReference type="SAM" id="MobiDB-lite"/>
    </source>
</evidence>
<dbReference type="InParanoid" id="A0A6P6F3J2"/>
<keyword evidence="7" id="KW-1185">Reference proteome</keyword>
<dbReference type="InterPro" id="IPR025307">
    <property type="entry name" value="FIIND_dom"/>
</dbReference>
<dbReference type="GO" id="GO:0045087">
    <property type="term" value="P:innate immune response"/>
    <property type="evidence" value="ECO:0007669"/>
    <property type="project" value="UniProtKB-KW"/>
</dbReference>
<evidence type="ECO:0000313" key="8">
    <source>
        <dbReference type="RefSeq" id="XP_023579182.1"/>
    </source>
</evidence>
<dbReference type="GO" id="GO:0061702">
    <property type="term" value="C:canonical inflammasome complex"/>
    <property type="evidence" value="ECO:0007669"/>
    <property type="project" value="TreeGrafter"/>
</dbReference>
<sequence length="247" mass="28404">MDTWVDQGPLTQTGTSELRYPHPRILTEDLEGGSASHRTSSFKQRPQSGDLHMKTLDKEVDIWDPTGPLTLEVTDKERSQWRVHFPVAGYYHWPYTGLGFMVRREVTVEIECCAWDQFLSTNDLQDTWMVAGPLFDIKAEQGAVEAVHLPHFVDLQGEHVDVSLFQVAHFKEEGMLLEKPSRVEPHYIVLEQPTFSPMGVFLKIIPAARHFIRITCTTLLYHHIHSKEIKFHLYLVPSDCTIQQVTL</sequence>
<dbReference type="Pfam" id="PF13553">
    <property type="entry name" value="FIIND"/>
    <property type="match status" value="1"/>
</dbReference>
<dbReference type="PANTHER" id="PTHR46985">
    <property type="entry name" value="NACHT, LRR AND PYD DOMAINS-CONTAINING PROTEIN 1"/>
    <property type="match status" value="1"/>
</dbReference>
<keyword evidence="3" id="KW-0399">Innate immunity</keyword>
<dbReference type="InterPro" id="IPR051249">
    <property type="entry name" value="NLRP_Inflammasome"/>
</dbReference>
<evidence type="ECO:0000256" key="1">
    <source>
        <dbReference type="ARBA" id="ARBA00004514"/>
    </source>
</evidence>
<dbReference type="Proteomes" id="UP000515203">
    <property type="component" value="Unplaced"/>
</dbReference>